<gene>
    <name evidence="2" type="ORF">G3I29_01480</name>
</gene>
<dbReference type="AlphaFoldDB" id="A0A6N9TWI4"/>
<feature type="region of interest" description="Disordered" evidence="1">
    <location>
        <begin position="1"/>
        <end position="21"/>
    </location>
</feature>
<organism evidence="2 3">
    <name type="scientific">Streptomyces halstedii</name>
    <dbReference type="NCBI Taxonomy" id="1944"/>
    <lineage>
        <taxon>Bacteria</taxon>
        <taxon>Bacillati</taxon>
        <taxon>Actinomycetota</taxon>
        <taxon>Actinomycetes</taxon>
        <taxon>Kitasatosporales</taxon>
        <taxon>Streptomycetaceae</taxon>
        <taxon>Streptomyces</taxon>
    </lineage>
</organism>
<proteinExistence type="predicted"/>
<evidence type="ECO:0000256" key="1">
    <source>
        <dbReference type="SAM" id="MobiDB-lite"/>
    </source>
</evidence>
<evidence type="ECO:0000313" key="2">
    <source>
        <dbReference type="EMBL" id="NEA14233.1"/>
    </source>
</evidence>
<dbReference type="Proteomes" id="UP000471293">
    <property type="component" value="Unassembled WGS sequence"/>
</dbReference>
<reference evidence="2 3" key="1">
    <citation type="submission" date="2020-01" db="EMBL/GenBank/DDBJ databases">
        <title>Insect and environment-associated Actinomycetes.</title>
        <authorList>
            <person name="Currrie C."/>
            <person name="Chevrette M."/>
            <person name="Carlson C."/>
            <person name="Stubbendieck R."/>
            <person name="Wendt-Pienkowski E."/>
        </authorList>
    </citation>
    <scope>NUCLEOTIDE SEQUENCE [LARGE SCALE GENOMIC DNA]</scope>
    <source>
        <strain evidence="2 3">SID11342</strain>
    </source>
</reference>
<name>A0A6N9TWI4_STRHA</name>
<comment type="caution">
    <text evidence="2">The sequence shown here is derived from an EMBL/GenBank/DDBJ whole genome shotgun (WGS) entry which is preliminary data.</text>
</comment>
<dbReference type="EMBL" id="JAAGLQ010000025">
    <property type="protein sequence ID" value="NEA14233.1"/>
    <property type="molecule type" value="Genomic_DNA"/>
</dbReference>
<accession>A0A6N9TWI4</accession>
<dbReference type="RefSeq" id="WP_164342142.1">
    <property type="nucleotide sequence ID" value="NZ_JAAGLQ010000025.1"/>
</dbReference>
<protein>
    <submittedName>
        <fullName evidence="2">Uncharacterized protein</fullName>
    </submittedName>
</protein>
<sequence>MESTVIDAVHETQGQPWQPPLAWTLKSGTPAAVSALVRIAARSVLSDTPAVEPLG</sequence>
<evidence type="ECO:0000313" key="3">
    <source>
        <dbReference type="Proteomes" id="UP000471293"/>
    </source>
</evidence>